<dbReference type="CDD" id="cd16962">
    <property type="entry name" value="RuvC"/>
    <property type="match status" value="1"/>
</dbReference>
<proteinExistence type="inferred from homology"/>
<evidence type="ECO:0000256" key="6">
    <source>
        <dbReference type="ARBA" id="ARBA00022763"/>
    </source>
</evidence>
<keyword evidence="8 13" id="KW-0460">Magnesium</keyword>
<dbReference type="PANTHER" id="PTHR30194">
    <property type="entry name" value="CROSSOVER JUNCTION ENDODEOXYRIBONUCLEASE RUVC"/>
    <property type="match status" value="1"/>
</dbReference>
<keyword evidence="2 13" id="KW-0963">Cytoplasm</keyword>
<dbReference type="AlphaFoldDB" id="A0A1E3XAN6"/>
<dbReference type="SUPFAM" id="SSF53098">
    <property type="entry name" value="Ribonuclease H-like"/>
    <property type="match status" value="1"/>
</dbReference>
<dbReference type="Proteomes" id="UP000094056">
    <property type="component" value="Unassembled WGS sequence"/>
</dbReference>
<reference evidence="15 16" key="1">
    <citation type="submission" date="2016-07" db="EMBL/GenBank/DDBJ databases">
        <title>Draft genome of Scalindua rubra, obtained from a brine-seawater interface in the Red Sea, sheds light on salt adaptation in anammox bacteria.</title>
        <authorList>
            <person name="Speth D.R."/>
            <person name="Lagkouvardos I."/>
            <person name="Wang Y."/>
            <person name="Qian P.-Y."/>
            <person name="Dutilh B.E."/>
            <person name="Jetten M.S."/>
        </authorList>
    </citation>
    <scope>NUCLEOTIDE SEQUENCE [LARGE SCALE GENOMIC DNA]</scope>
    <source>
        <strain evidence="15">BSI-1</strain>
    </source>
</reference>
<dbReference type="HAMAP" id="MF_00034">
    <property type="entry name" value="RuvC"/>
    <property type="match status" value="1"/>
</dbReference>
<dbReference type="GO" id="GO:0008821">
    <property type="term" value="F:crossover junction DNA endonuclease activity"/>
    <property type="evidence" value="ECO:0007669"/>
    <property type="project" value="UniProtKB-UniRule"/>
</dbReference>
<evidence type="ECO:0000256" key="4">
    <source>
        <dbReference type="ARBA" id="ARBA00022723"/>
    </source>
</evidence>
<feature type="active site" evidence="13">
    <location>
        <position position="16"/>
    </location>
</feature>
<organism evidence="15 16">
    <name type="scientific">Candidatus Scalindua rubra</name>
    <dbReference type="NCBI Taxonomy" id="1872076"/>
    <lineage>
        <taxon>Bacteria</taxon>
        <taxon>Pseudomonadati</taxon>
        <taxon>Planctomycetota</taxon>
        <taxon>Candidatus Brocadiia</taxon>
        <taxon>Candidatus Brocadiales</taxon>
        <taxon>Candidatus Scalinduaceae</taxon>
        <taxon>Candidatus Scalindua</taxon>
    </lineage>
</organism>
<keyword evidence="9 13" id="KW-0238">DNA-binding</keyword>
<evidence type="ECO:0000256" key="12">
    <source>
        <dbReference type="ARBA" id="ARBA00029354"/>
    </source>
</evidence>
<keyword evidence="11 13" id="KW-0234">DNA repair</keyword>
<dbReference type="NCBIfam" id="NF000711">
    <property type="entry name" value="PRK00039.2-1"/>
    <property type="match status" value="1"/>
</dbReference>
<keyword evidence="7 13" id="KW-0378">Hydrolase</keyword>
<sequence length="168" mass="18326">MGNVFLYEVMRVLGIDPGTMVTGYGVVDDIDGKLSLIDYGTIEGKKKHSFPDRLKKIFNGLNKVIKEYKPDHVALEEVFYGKSVKTTIKIGEGRGVAILCAAAAKIPVSEYAPAVVKKAVVGIGNAHKVQVREMVKVILNLSKAPKLYDASDALAIAICHCHRRKSMI</sequence>
<comment type="cofactor">
    <cofactor evidence="13">
        <name>Mg(2+)</name>
        <dbReference type="ChEBI" id="CHEBI:18420"/>
    </cofactor>
    <text evidence="13">Binds 2 Mg(2+) ion per subunit.</text>
</comment>
<dbReference type="GO" id="GO:0006310">
    <property type="term" value="P:DNA recombination"/>
    <property type="evidence" value="ECO:0007669"/>
    <property type="project" value="UniProtKB-UniRule"/>
</dbReference>
<gene>
    <name evidence="13 15" type="primary">ruvC</name>
    <name evidence="15" type="ORF">SCARUB_02222</name>
</gene>
<feature type="binding site" evidence="13">
    <location>
        <position position="149"/>
    </location>
    <ligand>
        <name>Mg(2+)</name>
        <dbReference type="ChEBI" id="CHEBI:18420"/>
        <label>1</label>
    </ligand>
</feature>
<dbReference type="GO" id="GO:0005737">
    <property type="term" value="C:cytoplasm"/>
    <property type="evidence" value="ECO:0007669"/>
    <property type="project" value="UniProtKB-SubCell"/>
</dbReference>
<accession>A0A1E3XAN6</accession>
<evidence type="ECO:0000256" key="5">
    <source>
        <dbReference type="ARBA" id="ARBA00022759"/>
    </source>
</evidence>
<keyword evidence="4 13" id="KW-0479">Metal-binding</keyword>
<comment type="subcellular location">
    <subcellularLocation>
        <location evidence="13">Cytoplasm</location>
    </subcellularLocation>
</comment>
<evidence type="ECO:0000256" key="10">
    <source>
        <dbReference type="ARBA" id="ARBA00023172"/>
    </source>
</evidence>
<keyword evidence="6 13" id="KW-0227">DNA damage</keyword>
<dbReference type="PATRIC" id="fig|1872076.5.peg.2619"/>
<name>A0A1E3XAN6_9BACT</name>
<evidence type="ECO:0000256" key="7">
    <source>
        <dbReference type="ARBA" id="ARBA00022801"/>
    </source>
</evidence>
<dbReference type="Gene3D" id="3.30.420.10">
    <property type="entry name" value="Ribonuclease H-like superfamily/Ribonuclease H"/>
    <property type="match status" value="1"/>
</dbReference>
<feature type="binding site" evidence="13">
    <location>
        <position position="16"/>
    </location>
    <ligand>
        <name>Mg(2+)</name>
        <dbReference type="ChEBI" id="CHEBI:18420"/>
        <label>1</label>
    </ligand>
</feature>
<feature type="active site" evidence="13">
    <location>
        <position position="76"/>
    </location>
</feature>
<dbReference type="GO" id="GO:0003677">
    <property type="term" value="F:DNA binding"/>
    <property type="evidence" value="ECO:0007669"/>
    <property type="project" value="UniProtKB-KW"/>
</dbReference>
<keyword evidence="5 13" id="KW-0255">Endonuclease</keyword>
<evidence type="ECO:0000256" key="1">
    <source>
        <dbReference type="ARBA" id="ARBA00009518"/>
    </source>
</evidence>
<keyword evidence="10 13" id="KW-0233">DNA recombination</keyword>
<dbReference type="FunFam" id="3.30.420.10:FF:000002">
    <property type="entry name" value="Crossover junction endodeoxyribonuclease RuvC"/>
    <property type="match status" value="1"/>
</dbReference>
<comment type="function">
    <text evidence="13">The RuvA-RuvB-RuvC complex processes Holliday junction (HJ) DNA during genetic recombination and DNA repair. Endonuclease that resolves HJ intermediates. Cleaves cruciform DNA by making single-stranded nicks across the HJ at symmetrical positions within the homologous arms, yielding a 5'-phosphate and a 3'-hydroxyl group; requires a central core of homology in the junction. The consensus cleavage sequence is 5'-(A/T)TT(C/G)-3'. Cleavage occurs on the 3'-side of the TT dinucleotide at the point of strand exchange. HJ branch migration catalyzed by RuvA-RuvB allows RuvC to scan DNA until it finds its consensus sequence, where it cleaves and resolves the cruciform DNA.</text>
</comment>
<dbReference type="InterPro" id="IPR036397">
    <property type="entry name" value="RNaseH_sf"/>
</dbReference>
<evidence type="ECO:0000313" key="15">
    <source>
        <dbReference type="EMBL" id="ODS32670.1"/>
    </source>
</evidence>
<dbReference type="GO" id="GO:0048476">
    <property type="term" value="C:Holliday junction resolvase complex"/>
    <property type="evidence" value="ECO:0007669"/>
    <property type="project" value="UniProtKB-UniRule"/>
</dbReference>
<dbReference type="EMBL" id="MAYW01000053">
    <property type="protein sequence ID" value="ODS32670.1"/>
    <property type="molecule type" value="Genomic_DNA"/>
</dbReference>
<feature type="active site" evidence="13">
    <location>
        <position position="149"/>
    </location>
</feature>
<evidence type="ECO:0000256" key="2">
    <source>
        <dbReference type="ARBA" id="ARBA00022490"/>
    </source>
</evidence>
<evidence type="ECO:0000256" key="9">
    <source>
        <dbReference type="ARBA" id="ARBA00023125"/>
    </source>
</evidence>
<dbReference type="Pfam" id="PF02075">
    <property type="entry name" value="RuvC"/>
    <property type="match status" value="1"/>
</dbReference>
<dbReference type="GO" id="GO:0006281">
    <property type="term" value="P:DNA repair"/>
    <property type="evidence" value="ECO:0007669"/>
    <property type="project" value="UniProtKB-UniRule"/>
</dbReference>
<dbReference type="GO" id="GO:0000287">
    <property type="term" value="F:magnesium ion binding"/>
    <property type="evidence" value="ECO:0007669"/>
    <property type="project" value="UniProtKB-UniRule"/>
</dbReference>
<protein>
    <recommendedName>
        <fullName evidence="13 14">Crossover junction endodeoxyribonuclease RuvC</fullName>
        <ecNumber evidence="13 14">3.1.21.10</ecNumber>
    </recommendedName>
    <alternativeName>
        <fullName evidence="13">Holliday junction nuclease RuvC</fullName>
    </alternativeName>
    <alternativeName>
        <fullName evidence="13">Holliday junction resolvase RuvC</fullName>
    </alternativeName>
</protein>
<feature type="binding site" evidence="13">
    <location>
        <position position="76"/>
    </location>
    <ligand>
        <name>Mg(2+)</name>
        <dbReference type="ChEBI" id="CHEBI:18420"/>
        <label>2</label>
    </ligand>
</feature>
<dbReference type="EC" id="3.1.21.10" evidence="13 14"/>
<dbReference type="InterPro" id="IPR012337">
    <property type="entry name" value="RNaseH-like_sf"/>
</dbReference>
<comment type="catalytic activity">
    <reaction evidence="12 13">
        <text>Endonucleolytic cleavage at a junction such as a reciprocal single-stranded crossover between two homologous DNA duplexes (Holliday junction).</text>
        <dbReference type="EC" id="3.1.21.10"/>
    </reaction>
</comment>
<dbReference type="PANTHER" id="PTHR30194:SF3">
    <property type="entry name" value="CROSSOVER JUNCTION ENDODEOXYRIBONUCLEASE RUVC"/>
    <property type="match status" value="1"/>
</dbReference>
<evidence type="ECO:0000256" key="8">
    <source>
        <dbReference type="ARBA" id="ARBA00022842"/>
    </source>
</evidence>
<keyword evidence="3 13" id="KW-0540">Nuclease</keyword>
<evidence type="ECO:0000256" key="14">
    <source>
        <dbReference type="NCBIfam" id="TIGR00228"/>
    </source>
</evidence>
<comment type="subunit">
    <text evidence="13">Homodimer which binds Holliday junction (HJ) DNA. The HJ becomes 2-fold symmetrical on binding to RuvC with unstacked arms; it has a different conformation from HJ DNA in complex with RuvA. In the full resolvosome a probable DNA-RuvA(4)-RuvB(12)-RuvC(2) complex forms which resolves the HJ.</text>
</comment>
<evidence type="ECO:0000256" key="13">
    <source>
        <dbReference type="HAMAP-Rule" id="MF_00034"/>
    </source>
</evidence>
<comment type="caution">
    <text evidence="15">The sequence shown here is derived from an EMBL/GenBank/DDBJ whole genome shotgun (WGS) entry which is preliminary data.</text>
</comment>
<evidence type="ECO:0000313" key="16">
    <source>
        <dbReference type="Proteomes" id="UP000094056"/>
    </source>
</evidence>
<comment type="similarity">
    <text evidence="1 13">Belongs to the RuvC family.</text>
</comment>
<evidence type="ECO:0000256" key="3">
    <source>
        <dbReference type="ARBA" id="ARBA00022722"/>
    </source>
</evidence>
<evidence type="ECO:0000256" key="11">
    <source>
        <dbReference type="ARBA" id="ARBA00023204"/>
    </source>
</evidence>
<dbReference type="InterPro" id="IPR020563">
    <property type="entry name" value="X-over_junc_endoDNase_Mg_BS"/>
</dbReference>
<dbReference type="NCBIfam" id="TIGR00228">
    <property type="entry name" value="ruvC"/>
    <property type="match status" value="1"/>
</dbReference>
<dbReference type="PROSITE" id="PS01321">
    <property type="entry name" value="RUVC"/>
    <property type="match status" value="1"/>
</dbReference>
<dbReference type="PRINTS" id="PR00696">
    <property type="entry name" value="RSOLVASERUVC"/>
</dbReference>
<dbReference type="InterPro" id="IPR002176">
    <property type="entry name" value="X-over_junc_endoDNase_RuvC"/>
</dbReference>